<dbReference type="EMBL" id="VBWP01000012">
    <property type="protein sequence ID" value="TLG71399.1"/>
    <property type="molecule type" value="Genomic_DNA"/>
</dbReference>
<dbReference type="InParanoid" id="A0A5R8Q981"/>
<dbReference type="AlphaFoldDB" id="A0A5R8Q981"/>
<dbReference type="Proteomes" id="UP000306912">
    <property type="component" value="Unassembled WGS sequence"/>
</dbReference>
<evidence type="ECO:0000313" key="1">
    <source>
        <dbReference type="EMBL" id="TLG71399.1"/>
    </source>
</evidence>
<proteinExistence type="predicted"/>
<accession>A0A5R8Q981</accession>
<keyword evidence="2" id="KW-1185">Reference proteome</keyword>
<reference evidence="1 2" key="1">
    <citation type="submission" date="2019-05" db="EMBL/GenBank/DDBJ databases">
        <title>Culicoidintestinum kansasii gen. nov., sp. nov. from the gastrointestinal tract of the biting midge, Culicoides sonorensis.</title>
        <authorList>
            <person name="Neupane S."/>
            <person name="Ghosh A."/>
            <person name="Gunther S."/>
            <person name="Martin K."/>
            <person name="Zurek L."/>
        </authorList>
    </citation>
    <scope>NUCLEOTIDE SEQUENCE [LARGE SCALE GENOMIC DNA]</scope>
    <source>
        <strain evidence="1 2">CS-1</strain>
    </source>
</reference>
<gene>
    <name evidence="1" type="ORF">FEZ08_10925</name>
</gene>
<dbReference type="OrthoDB" id="5432268at2"/>
<organism evidence="1 2">
    <name type="scientific">Culicoidibacter larvae</name>
    <dbReference type="NCBI Taxonomy" id="2579976"/>
    <lineage>
        <taxon>Bacteria</taxon>
        <taxon>Bacillati</taxon>
        <taxon>Bacillota</taxon>
        <taxon>Culicoidibacteria</taxon>
        <taxon>Culicoidibacterales</taxon>
        <taxon>Culicoidibacteraceae</taxon>
        <taxon>Culicoidibacter</taxon>
    </lineage>
</organism>
<sequence>MLDIKNLNDVMNYVEENQEPKITEVAGQQFSNKKLYPVVKQEADCLHVRTLDAIVQYVKADEAEESKYVITIDGVRDVSLRSVLDTKTRQREKLVHASAEDYSPDFGYFLNLETFLIALRSRFVPTDHSVLVLQALGNVKRDEGVNVEDDGISQQITAKKGVSYENETLPNPVVLKPFRTFPEIEQPESEFVLRLNNNIEARLDEADGGVWRVIAIQRIYEYLAAELATEIEAGEVIILG</sequence>
<evidence type="ECO:0000313" key="2">
    <source>
        <dbReference type="Proteomes" id="UP000306912"/>
    </source>
</evidence>
<protein>
    <submittedName>
        <fullName evidence="1">Uncharacterized protein</fullName>
    </submittedName>
</protein>
<dbReference type="RefSeq" id="WP_138192312.1">
    <property type="nucleotide sequence ID" value="NZ_VBWP01000012.1"/>
</dbReference>
<comment type="caution">
    <text evidence="1">The sequence shown here is derived from an EMBL/GenBank/DDBJ whole genome shotgun (WGS) entry which is preliminary data.</text>
</comment>
<name>A0A5R8Q981_9FIRM</name>